<dbReference type="AlphaFoldDB" id="A0A2I0LXE1"/>
<dbReference type="InterPro" id="IPR004000">
    <property type="entry name" value="Actin"/>
</dbReference>
<dbReference type="InterPro" id="IPR043129">
    <property type="entry name" value="ATPase_NBD"/>
</dbReference>
<sequence>MGHQVEASSLGVPTVSERKQVVQHSYPVCSSHTKADRTAVFTSISAGYRQTWIASLDDMLCLRANIGSPGLHHLAFQSLQKVPDHARKDTVDNIVLARGSSMFPGFPERIGTAAWLGDSMAASLTSFQHTWMAKSEYQEHGAAYVHKIFQKHMSDQDSNATMAGAANRLGTASMQPSAKAMHIQSTAGTLASERAAGSCRHGEGVTPCCAQHWLLKGKRQKMDTDLKDQEYMEVDEQVEAEEYMEVDGGVDEVMEVLEDVGEAMEVDV</sequence>
<keyword evidence="2" id="KW-1185">Reference proteome</keyword>
<dbReference type="InParanoid" id="A0A2I0LXE1"/>
<dbReference type="Proteomes" id="UP000053872">
    <property type="component" value="Unassembled WGS sequence"/>
</dbReference>
<dbReference type="Pfam" id="PF00022">
    <property type="entry name" value="Actin"/>
    <property type="match status" value="1"/>
</dbReference>
<dbReference type="PANTHER" id="PTHR11937">
    <property type="entry name" value="ACTIN"/>
    <property type="match status" value="1"/>
</dbReference>
<evidence type="ECO:0000313" key="1">
    <source>
        <dbReference type="EMBL" id="PKK22093.1"/>
    </source>
</evidence>
<protein>
    <submittedName>
        <fullName evidence="1">Putative LOC106145931</fullName>
    </submittedName>
</protein>
<organism evidence="1 2">
    <name type="scientific">Columba livia</name>
    <name type="common">Rock dove</name>
    <dbReference type="NCBI Taxonomy" id="8932"/>
    <lineage>
        <taxon>Eukaryota</taxon>
        <taxon>Metazoa</taxon>
        <taxon>Chordata</taxon>
        <taxon>Craniata</taxon>
        <taxon>Vertebrata</taxon>
        <taxon>Euteleostomi</taxon>
        <taxon>Archelosauria</taxon>
        <taxon>Archosauria</taxon>
        <taxon>Dinosauria</taxon>
        <taxon>Saurischia</taxon>
        <taxon>Theropoda</taxon>
        <taxon>Coelurosauria</taxon>
        <taxon>Aves</taxon>
        <taxon>Neognathae</taxon>
        <taxon>Neoaves</taxon>
        <taxon>Columbimorphae</taxon>
        <taxon>Columbiformes</taxon>
        <taxon>Columbidae</taxon>
        <taxon>Columba</taxon>
    </lineage>
</organism>
<comment type="caution">
    <text evidence="1">The sequence shown here is derived from an EMBL/GenBank/DDBJ whole genome shotgun (WGS) entry which is preliminary data.</text>
</comment>
<name>A0A2I0LXE1_COLLI</name>
<evidence type="ECO:0000313" key="2">
    <source>
        <dbReference type="Proteomes" id="UP000053872"/>
    </source>
</evidence>
<dbReference type="EMBL" id="AKCR02000067">
    <property type="protein sequence ID" value="PKK22093.1"/>
    <property type="molecule type" value="Genomic_DNA"/>
</dbReference>
<reference evidence="1 2" key="1">
    <citation type="journal article" date="2013" name="Science">
        <title>Genomic diversity and evolution of the head crest in the rock pigeon.</title>
        <authorList>
            <person name="Shapiro M.D."/>
            <person name="Kronenberg Z."/>
            <person name="Li C."/>
            <person name="Domyan E.T."/>
            <person name="Pan H."/>
            <person name="Campbell M."/>
            <person name="Tan H."/>
            <person name="Huff C.D."/>
            <person name="Hu H."/>
            <person name="Vickrey A.I."/>
            <person name="Nielsen S.C."/>
            <person name="Stringham S.A."/>
            <person name="Hu H."/>
            <person name="Willerslev E."/>
            <person name="Gilbert M.T."/>
            <person name="Yandell M."/>
            <person name="Zhang G."/>
            <person name="Wang J."/>
        </authorList>
    </citation>
    <scope>NUCLEOTIDE SEQUENCE [LARGE SCALE GENOMIC DNA]</scope>
    <source>
        <tissue evidence="1">Blood</tissue>
    </source>
</reference>
<gene>
    <name evidence="1" type="ORF">A306_00011404</name>
</gene>
<dbReference type="STRING" id="8932.A0A2I0LXE1"/>
<accession>A0A2I0LXE1</accession>
<dbReference type="SUPFAM" id="SSF53067">
    <property type="entry name" value="Actin-like ATPase domain"/>
    <property type="match status" value="1"/>
</dbReference>
<dbReference type="Gene3D" id="3.30.420.40">
    <property type="match status" value="2"/>
</dbReference>
<proteinExistence type="predicted"/>